<feature type="transmembrane region" description="Helical" evidence="4">
    <location>
        <begin position="255"/>
        <end position="277"/>
    </location>
</feature>
<evidence type="ECO:0000256" key="1">
    <source>
        <dbReference type="ARBA" id="ARBA00022692"/>
    </source>
</evidence>
<gene>
    <name evidence="6" type="ORF">GCM10007933_18650</name>
</gene>
<dbReference type="PANTHER" id="PTHR11360">
    <property type="entry name" value="MONOCARBOXYLATE TRANSPORTER"/>
    <property type="match status" value="1"/>
</dbReference>
<dbReference type="RefSeq" id="WP_284187721.1">
    <property type="nucleotide sequence ID" value="NZ_BSPX01000024.1"/>
</dbReference>
<comment type="caution">
    <text evidence="6">The sequence shown here is derived from an EMBL/GenBank/DDBJ whole genome shotgun (WGS) entry which is preliminary data.</text>
</comment>
<keyword evidence="1 4" id="KW-0812">Transmembrane</keyword>
<dbReference type="InterPro" id="IPR050327">
    <property type="entry name" value="Proton-linked_MCT"/>
</dbReference>
<feature type="transmembrane region" description="Helical" evidence="4">
    <location>
        <begin position="284"/>
        <end position="303"/>
    </location>
</feature>
<keyword evidence="7" id="KW-1185">Reference proteome</keyword>
<keyword evidence="3 4" id="KW-0472">Membrane</keyword>
<feature type="transmembrane region" description="Helical" evidence="4">
    <location>
        <begin position="214"/>
        <end position="235"/>
    </location>
</feature>
<feature type="transmembrane region" description="Helical" evidence="4">
    <location>
        <begin position="84"/>
        <end position="102"/>
    </location>
</feature>
<dbReference type="Proteomes" id="UP001157167">
    <property type="component" value="Unassembled WGS sequence"/>
</dbReference>
<dbReference type="Gene3D" id="1.20.1250.20">
    <property type="entry name" value="MFS general substrate transporter like domains"/>
    <property type="match status" value="1"/>
</dbReference>
<dbReference type="Pfam" id="PF07690">
    <property type="entry name" value="MFS_1"/>
    <property type="match status" value="1"/>
</dbReference>
<feature type="transmembrane region" description="Helical" evidence="4">
    <location>
        <begin position="12"/>
        <end position="33"/>
    </location>
</feature>
<dbReference type="EMBL" id="BSPX01000024">
    <property type="protein sequence ID" value="GLT22406.1"/>
    <property type="molecule type" value="Genomic_DNA"/>
</dbReference>
<evidence type="ECO:0000256" key="2">
    <source>
        <dbReference type="ARBA" id="ARBA00022989"/>
    </source>
</evidence>
<feature type="transmembrane region" description="Helical" evidence="4">
    <location>
        <begin position="169"/>
        <end position="193"/>
    </location>
</feature>
<dbReference type="InterPro" id="IPR036259">
    <property type="entry name" value="MFS_trans_sf"/>
</dbReference>
<organism evidence="6 7">
    <name type="scientific">Zoogloea oryzae</name>
    <dbReference type="NCBI Taxonomy" id="310767"/>
    <lineage>
        <taxon>Bacteria</taxon>
        <taxon>Pseudomonadati</taxon>
        <taxon>Pseudomonadota</taxon>
        <taxon>Betaproteobacteria</taxon>
        <taxon>Rhodocyclales</taxon>
        <taxon>Zoogloeaceae</taxon>
        <taxon>Zoogloea</taxon>
    </lineage>
</organism>
<reference evidence="7" key="1">
    <citation type="journal article" date="2019" name="Int. J. Syst. Evol. Microbiol.">
        <title>The Global Catalogue of Microorganisms (GCM) 10K type strain sequencing project: providing services to taxonomists for standard genome sequencing and annotation.</title>
        <authorList>
            <consortium name="The Broad Institute Genomics Platform"/>
            <consortium name="The Broad Institute Genome Sequencing Center for Infectious Disease"/>
            <person name="Wu L."/>
            <person name="Ma J."/>
        </authorList>
    </citation>
    <scope>NUCLEOTIDE SEQUENCE [LARGE SCALE GENOMIC DNA]</scope>
    <source>
        <strain evidence="7">NBRC 102407</strain>
    </source>
</reference>
<evidence type="ECO:0000256" key="3">
    <source>
        <dbReference type="ARBA" id="ARBA00023136"/>
    </source>
</evidence>
<evidence type="ECO:0000313" key="6">
    <source>
        <dbReference type="EMBL" id="GLT22406.1"/>
    </source>
</evidence>
<dbReference type="CDD" id="cd17355">
    <property type="entry name" value="MFS_YcxA_like"/>
    <property type="match status" value="1"/>
</dbReference>
<feature type="transmembrane region" description="Helical" evidence="4">
    <location>
        <begin position="372"/>
        <end position="391"/>
    </location>
</feature>
<feature type="transmembrane region" description="Helical" evidence="4">
    <location>
        <begin position="343"/>
        <end position="366"/>
    </location>
</feature>
<dbReference type="PROSITE" id="PS50850">
    <property type="entry name" value="MFS"/>
    <property type="match status" value="1"/>
</dbReference>
<feature type="domain" description="Major facilitator superfamily (MFS) profile" evidence="5">
    <location>
        <begin position="15"/>
        <end position="398"/>
    </location>
</feature>
<protein>
    <submittedName>
        <fullName evidence="6">MFS transporter</fullName>
    </submittedName>
</protein>
<dbReference type="InterPro" id="IPR020846">
    <property type="entry name" value="MFS_dom"/>
</dbReference>
<evidence type="ECO:0000256" key="4">
    <source>
        <dbReference type="SAM" id="Phobius"/>
    </source>
</evidence>
<dbReference type="InterPro" id="IPR011701">
    <property type="entry name" value="MFS"/>
</dbReference>
<feature type="transmembrane region" description="Helical" evidence="4">
    <location>
        <begin position="143"/>
        <end position="163"/>
    </location>
</feature>
<dbReference type="SUPFAM" id="SSF103473">
    <property type="entry name" value="MFS general substrate transporter"/>
    <property type="match status" value="1"/>
</dbReference>
<evidence type="ECO:0000313" key="7">
    <source>
        <dbReference type="Proteomes" id="UP001157167"/>
    </source>
</evidence>
<proteinExistence type="predicted"/>
<feature type="transmembrane region" description="Helical" evidence="4">
    <location>
        <begin position="309"/>
        <end position="331"/>
    </location>
</feature>
<dbReference type="PANTHER" id="PTHR11360:SF284">
    <property type="entry name" value="EG:103B4.3 PROTEIN-RELATED"/>
    <property type="match status" value="1"/>
</dbReference>
<accession>A0ABQ6FBX5</accession>
<name>A0ABQ6FBX5_9RHOO</name>
<sequence length="406" mass="42255">MTDHPKPGPAWLANPWLIVVAGGLIMGMGLGVRHAQGIFQLPIILDQGWSREAFGFAIALQNLIWGIAQPFTGMIADRFGSRRVLAGGLLCYAAGLLAMSQAGSPAAFTLSAGLVVGVALSGTAFGVVYGAISRLMPAERRSWALGVTGAIGGLGQFVLVPASQGLIEGLGWAGALVALGIACAVLLPCAVPLHDRPAAHAARQSLSAALREAFAHRGFLLLVAGFFACGFQLAFIASHLPAYLIDKGLTGNHAVAGLAIIALANVAGTYVCGWLGGMARRKQLLAGIYLLRAAAMAAFVLLPISPASLYVFCAVMGFIWLGTVPLTSGIVSQVFGVQYITTLFGFVFFGHQLGAFFGVWLGGYVFDATGSYSLIWLVSIGLGVVAALLHWPIDDREIVRPAVATP</sequence>
<feature type="transmembrane region" description="Helical" evidence="4">
    <location>
        <begin position="108"/>
        <end position="131"/>
    </location>
</feature>
<keyword evidence="2 4" id="KW-1133">Transmembrane helix</keyword>
<evidence type="ECO:0000259" key="5">
    <source>
        <dbReference type="PROSITE" id="PS50850"/>
    </source>
</evidence>